<dbReference type="AlphaFoldDB" id="S3DDU1"/>
<keyword evidence="2" id="KW-1185">Reference proteome</keyword>
<dbReference type="GeneID" id="19464307"/>
<gene>
    <name evidence="1" type="ORF">GLAREA_05253</name>
</gene>
<organism evidence="1 2">
    <name type="scientific">Glarea lozoyensis (strain ATCC 20868 / MF5171)</name>
    <dbReference type="NCBI Taxonomy" id="1116229"/>
    <lineage>
        <taxon>Eukaryota</taxon>
        <taxon>Fungi</taxon>
        <taxon>Dikarya</taxon>
        <taxon>Ascomycota</taxon>
        <taxon>Pezizomycotina</taxon>
        <taxon>Leotiomycetes</taxon>
        <taxon>Helotiales</taxon>
        <taxon>Helotiaceae</taxon>
        <taxon>Glarea</taxon>
    </lineage>
</organism>
<dbReference type="KEGG" id="glz:GLAREA_05253"/>
<name>S3DDU1_GLAL2</name>
<dbReference type="Proteomes" id="UP000016922">
    <property type="component" value="Unassembled WGS sequence"/>
</dbReference>
<protein>
    <submittedName>
        <fullName evidence="1">Uncharacterized protein</fullName>
    </submittedName>
</protein>
<reference evidence="1 2" key="1">
    <citation type="journal article" date="2013" name="BMC Genomics">
        <title>Genomics-driven discovery of the pneumocandin biosynthetic gene cluster in the fungus Glarea lozoyensis.</title>
        <authorList>
            <person name="Chen L."/>
            <person name="Yue Q."/>
            <person name="Zhang X."/>
            <person name="Xiang M."/>
            <person name="Wang C."/>
            <person name="Li S."/>
            <person name="Che Y."/>
            <person name="Ortiz-Lopez F.J."/>
            <person name="Bills G.F."/>
            <person name="Liu X."/>
            <person name="An Z."/>
        </authorList>
    </citation>
    <scope>NUCLEOTIDE SEQUENCE [LARGE SCALE GENOMIC DNA]</scope>
    <source>
        <strain evidence="2">ATCC 20868 / MF5171</strain>
    </source>
</reference>
<dbReference type="RefSeq" id="XP_008076733.1">
    <property type="nucleotide sequence ID" value="XM_008078542.1"/>
</dbReference>
<evidence type="ECO:0000313" key="1">
    <source>
        <dbReference type="EMBL" id="EPE35915.1"/>
    </source>
</evidence>
<proteinExistence type="predicted"/>
<dbReference type="EMBL" id="KE145353">
    <property type="protein sequence ID" value="EPE35915.1"/>
    <property type="molecule type" value="Genomic_DNA"/>
</dbReference>
<dbReference type="HOGENOM" id="CLU_2236848_0_0_1"/>
<accession>S3DDU1</accession>
<evidence type="ECO:0000313" key="2">
    <source>
        <dbReference type="Proteomes" id="UP000016922"/>
    </source>
</evidence>
<sequence>MGMGEVCFQDATDWDRRCNRKWQTSEPAKRLGEKRVQKRGKGKEEIIYRHIIAISSLERPGGGGGGGGRELERWDGRWFGGIVSRKVVGLKRKPDDHRGGMDWPE</sequence>